<evidence type="ECO:0000313" key="2">
    <source>
        <dbReference type="EMBL" id="KAK8880245.1"/>
    </source>
</evidence>
<dbReference type="Gene3D" id="3.40.50.1820">
    <property type="entry name" value="alpha/beta hydrolase"/>
    <property type="match status" value="1"/>
</dbReference>
<keyword evidence="3" id="KW-1185">Reference proteome</keyword>
<dbReference type="SUPFAM" id="SSF53474">
    <property type="entry name" value="alpha/beta-Hydrolases"/>
    <property type="match status" value="1"/>
</dbReference>
<comment type="caution">
    <text evidence="2">The sequence shown here is derived from an EMBL/GenBank/DDBJ whole genome shotgun (WGS) entry which is preliminary data.</text>
</comment>
<dbReference type="EMBL" id="JAPCWZ010000001">
    <property type="protein sequence ID" value="KAK8880245.1"/>
    <property type="molecule type" value="Genomic_DNA"/>
</dbReference>
<dbReference type="InterPro" id="IPR029058">
    <property type="entry name" value="AB_hydrolase_fold"/>
</dbReference>
<organism evidence="2 3">
    <name type="scientific">Apiospora arundinis</name>
    <dbReference type="NCBI Taxonomy" id="335852"/>
    <lineage>
        <taxon>Eukaryota</taxon>
        <taxon>Fungi</taxon>
        <taxon>Dikarya</taxon>
        <taxon>Ascomycota</taxon>
        <taxon>Pezizomycotina</taxon>
        <taxon>Sordariomycetes</taxon>
        <taxon>Xylariomycetidae</taxon>
        <taxon>Amphisphaeriales</taxon>
        <taxon>Apiosporaceae</taxon>
        <taxon>Apiospora</taxon>
    </lineage>
</organism>
<reference evidence="2 3" key="1">
    <citation type="journal article" date="2024" name="IMA Fungus">
        <title>Apiospora arundinis, a panoply of carbohydrate-active enzymes and secondary metabolites.</title>
        <authorList>
            <person name="Sorensen T."/>
            <person name="Petersen C."/>
            <person name="Muurmann A.T."/>
            <person name="Christiansen J.V."/>
            <person name="Brundto M.L."/>
            <person name="Overgaard C.K."/>
            <person name="Boysen A.T."/>
            <person name="Wollenberg R.D."/>
            <person name="Larsen T.O."/>
            <person name="Sorensen J.L."/>
            <person name="Nielsen K.L."/>
            <person name="Sondergaard T.E."/>
        </authorList>
    </citation>
    <scope>NUCLEOTIDE SEQUENCE [LARGE SCALE GENOMIC DNA]</scope>
    <source>
        <strain evidence="2 3">AAU 773</strain>
    </source>
</reference>
<dbReference type="PANTHER" id="PTHR43433:SF5">
    <property type="entry name" value="AB HYDROLASE-1 DOMAIN-CONTAINING PROTEIN"/>
    <property type="match status" value="1"/>
</dbReference>
<dbReference type="Proteomes" id="UP001390339">
    <property type="component" value="Unassembled WGS sequence"/>
</dbReference>
<protein>
    <submittedName>
        <fullName evidence="2">Zearalenone lactonohydrolase</fullName>
    </submittedName>
</protein>
<gene>
    <name evidence="2" type="ORF">PGQ11_001539</name>
</gene>
<dbReference type="InterPro" id="IPR000073">
    <property type="entry name" value="AB_hydrolase_1"/>
</dbReference>
<proteinExistence type="predicted"/>
<dbReference type="PANTHER" id="PTHR43433">
    <property type="entry name" value="HYDROLASE, ALPHA/BETA FOLD FAMILY PROTEIN"/>
    <property type="match status" value="1"/>
</dbReference>
<name>A0ABR2JN49_9PEZI</name>
<feature type="domain" description="AB hydrolase-1" evidence="1">
    <location>
        <begin position="24"/>
        <end position="173"/>
    </location>
</feature>
<evidence type="ECO:0000259" key="1">
    <source>
        <dbReference type="Pfam" id="PF00561"/>
    </source>
</evidence>
<evidence type="ECO:0000313" key="3">
    <source>
        <dbReference type="Proteomes" id="UP001390339"/>
    </source>
</evidence>
<accession>A0ABR2JN49</accession>
<sequence length="262" mass="29105">MRRSFETETPDGITWYCEQEGTGPHIVLLPDGFGDCDFFDKAMSLLAAQGFTVTSYDAPGLSRSVRAPSETYTDLTPEKMARFVLTLLDALSIDVATFWGSSAGGATALTLATLYPDRVRNALVHEVPMFLPVPYAKVLDRSDEEIVAVMAEAMPRMLVGNEAAWQGLGEECHDRLWKNSPRTVRGYRDFPRPWTTAQLRQISRPLAWSVGNATPMGLFFDNVVTAAEAGVPLTLLRDMHFPYVTAPAEFAEYVVKVTRQYL</sequence>
<dbReference type="Pfam" id="PF00561">
    <property type="entry name" value="Abhydrolase_1"/>
    <property type="match status" value="1"/>
</dbReference>
<dbReference type="InterPro" id="IPR050471">
    <property type="entry name" value="AB_hydrolase"/>
</dbReference>